<name>A0A482MZK0_9CAUD</name>
<dbReference type="Proteomes" id="UP000299126">
    <property type="component" value="Segment"/>
</dbReference>
<evidence type="ECO:0000313" key="1">
    <source>
        <dbReference type="EMBL" id="QBQ79136.1"/>
    </source>
</evidence>
<reference evidence="1 2" key="1">
    <citation type="submission" date="2019-01" db="EMBL/GenBank/DDBJ databases">
        <title>Still something new to discover - new insights into E. coli phage diversity and taxonomy.</title>
        <authorList>
            <person name="Korf I.H.E."/>
            <person name="Adriaennsens E."/>
            <person name="Dreiseikelmann B."/>
            <person name="Kropinski A."/>
            <person name="Nimtz M."/>
            <person name="Meier-Kolthoff J.P."/>
            <person name="Rohde M."/>
            <person name="van Raaij M."/>
            <person name="Wittmann J."/>
        </authorList>
    </citation>
    <scope>NUCLEOTIDE SEQUENCE [LARGE SCALE GENOMIC DNA]</scope>
</reference>
<evidence type="ECO:0000313" key="2">
    <source>
        <dbReference type="Proteomes" id="UP000299126"/>
    </source>
</evidence>
<dbReference type="EMBL" id="MK373784">
    <property type="protein sequence ID" value="QBQ79136.1"/>
    <property type="molecule type" value="Genomic_DNA"/>
</dbReference>
<protein>
    <submittedName>
        <fullName evidence="1">Uncharacterized protein</fullName>
    </submittedName>
</protein>
<proteinExistence type="predicted"/>
<sequence>MNPILKYRAIGVTVKPWYVARWETVEPDVETVYNDEETCYDEPTVNDMIDLEMGRDYYAS</sequence>
<organism evidence="1 2">
    <name type="scientific">Escherichia phage vB_EcoM_MM02</name>
    <dbReference type="NCBI Taxonomy" id="2508202"/>
    <lineage>
        <taxon>Viruses</taxon>
        <taxon>Duplodnaviria</taxon>
        <taxon>Heunggongvirae</taxon>
        <taxon>Uroviricota</taxon>
        <taxon>Caudoviricetes</taxon>
        <taxon>Pantevenvirales</taxon>
        <taxon>Straboviridae</taxon>
        <taxon>Tevenvirinae</taxon>
        <taxon>Mosigvirus</taxon>
        <taxon>Mosigvirus mar005p1</taxon>
    </lineage>
</organism>
<gene>
    <name evidence="1" type="ORF">MM02_00086</name>
</gene>
<accession>A0A482MZK0</accession>